<comment type="caution">
    <text evidence="1">The sequence shown here is derived from an EMBL/GenBank/DDBJ whole genome shotgun (WGS) entry which is preliminary data.</text>
</comment>
<protein>
    <submittedName>
        <fullName evidence="1">TolC family protein</fullName>
    </submittedName>
</protein>
<name>A0ABU6DVW4_9GAMM</name>
<dbReference type="EMBL" id="VTDN01000007">
    <property type="protein sequence ID" value="MEB5477304.1"/>
    <property type="molecule type" value="Genomic_DNA"/>
</dbReference>
<dbReference type="Gene3D" id="1.20.1600.10">
    <property type="entry name" value="Outer membrane efflux proteins (OEP)"/>
    <property type="match status" value="1"/>
</dbReference>
<sequence>MSFLYKIAFHAKNMNAVRRTCIGTFILMTSYMIHAEEPVLIFGQTLQKIRDYQQPDIWNNQENIAKLAIKNSRVWDNPTLSIQQTGFNRGQENSSEILLTQPIDLFGEKRKAGHLSELQLQQVVLNKEAYQVQQFLAVKYFWMQILFLEQEVSILKKQFEVSQANLQAASSRLEAGSISKVDLERIAVANLDLESSYTQKNVELSILKNKFSKLWGGKESTFHLKDVSDESWQQYAQNTSLMNVYESTMQLQKQQFEAQLDYLKAQAKPKPTVTLGIVKTQAESNQASDQQLRIGLEVPLNIFNRGQYSRQVEEIKLKLIAQERMRYQREQPNDIRTLDAEIKLLGHQLNILTQQQIPLSESIQSKIFIGFKAGKYAVTDIQLATSELQQRQLQAVEMRRNIFQKNMQLDCLRLGIDSEAILNVDAIQQLNKSLALGMSN</sequence>
<dbReference type="Proteomes" id="UP001339883">
    <property type="component" value="Unassembled WGS sequence"/>
</dbReference>
<gene>
    <name evidence="1" type="ORF">I2F25_09660</name>
</gene>
<dbReference type="RefSeq" id="WP_325775691.1">
    <property type="nucleotide sequence ID" value="NZ_VTDN01000007.1"/>
</dbReference>
<dbReference type="InterPro" id="IPR010131">
    <property type="entry name" value="MdtP/NodT-like"/>
</dbReference>
<accession>A0ABU6DVW4</accession>
<keyword evidence="2" id="KW-1185">Reference proteome</keyword>
<organism evidence="1 2">
    <name type="scientific">Acinetobacter pollinis</name>
    <dbReference type="NCBI Taxonomy" id="2605270"/>
    <lineage>
        <taxon>Bacteria</taxon>
        <taxon>Pseudomonadati</taxon>
        <taxon>Pseudomonadota</taxon>
        <taxon>Gammaproteobacteria</taxon>
        <taxon>Moraxellales</taxon>
        <taxon>Moraxellaceae</taxon>
        <taxon>Acinetobacter</taxon>
    </lineage>
</organism>
<dbReference type="PANTHER" id="PTHR30203">
    <property type="entry name" value="OUTER MEMBRANE CATION EFFLUX PROTEIN"/>
    <property type="match status" value="1"/>
</dbReference>
<evidence type="ECO:0000313" key="1">
    <source>
        <dbReference type="EMBL" id="MEB5477304.1"/>
    </source>
</evidence>
<reference evidence="1 2" key="1">
    <citation type="submission" date="2019-08" db="EMBL/GenBank/DDBJ databases">
        <title>Five species of Acinetobacter isolated from floral nectar and animal pollinators.</title>
        <authorList>
            <person name="Hendry T.A."/>
        </authorList>
    </citation>
    <scope>NUCLEOTIDE SEQUENCE [LARGE SCALE GENOMIC DNA]</scope>
    <source>
        <strain evidence="1 2">MD18.27</strain>
    </source>
</reference>
<dbReference type="SUPFAM" id="SSF56954">
    <property type="entry name" value="Outer membrane efflux proteins (OEP)"/>
    <property type="match status" value="1"/>
</dbReference>
<proteinExistence type="predicted"/>
<evidence type="ECO:0000313" key="2">
    <source>
        <dbReference type="Proteomes" id="UP001339883"/>
    </source>
</evidence>